<dbReference type="GO" id="GO:0006307">
    <property type="term" value="P:DNA alkylation repair"/>
    <property type="evidence" value="ECO:0007669"/>
    <property type="project" value="InterPro"/>
</dbReference>
<dbReference type="PANTHER" id="PTHR31212">
    <property type="entry name" value="ALPHA-KETOGLUTARATE-DEPENDENT DIOXYGENASE ALKB HOMOLOG 3"/>
    <property type="match status" value="1"/>
</dbReference>
<dbReference type="PROSITE" id="PS51471">
    <property type="entry name" value="FE2OG_OXY"/>
    <property type="match status" value="1"/>
</dbReference>
<dbReference type="InterPro" id="IPR032854">
    <property type="entry name" value="ALKBH3"/>
</dbReference>
<dbReference type="Proteomes" id="UP000248918">
    <property type="component" value="Unassembled WGS sequence"/>
</dbReference>
<feature type="domain" description="Fe2OG dioxygenase" evidence="1">
    <location>
        <begin position="159"/>
        <end position="257"/>
    </location>
</feature>
<proteinExistence type="predicted"/>
<accession>A0A329BTC6</accession>
<dbReference type="STRING" id="1169143.GCA_000383275_02843"/>
<dbReference type="AlphaFoldDB" id="A0A329BTC6"/>
<evidence type="ECO:0000313" key="2">
    <source>
        <dbReference type="EMBL" id="RAS22364.1"/>
    </source>
</evidence>
<dbReference type="InterPro" id="IPR037151">
    <property type="entry name" value="AlkB-like_sf"/>
</dbReference>
<gene>
    <name evidence="2" type="ORF">BX591_12474</name>
</gene>
<reference evidence="2 3" key="1">
    <citation type="submission" date="2018-06" db="EMBL/GenBank/DDBJ databases">
        <title>Genomic Encyclopedia of Type Strains, Phase III (KMG-III): the genomes of soil and plant-associated and newly described type strains.</title>
        <authorList>
            <person name="Whitman W."/>
        </authorList>
    </citation>
    <scope>NUCLEOTIDE SEQUENCE [LARGE SCALE GENOMIC DNA]</scope>
    <source>
        <strain evidence="2 3">LMG 23644</strain>
    </source>
</reference>
<organism evidence="2 3">
    <name type="scientific">Paraburkholderia bryophila</name>
    <dbReference type="NCBI Taxonomy" id="420952"/>
    <lineage>
        <taxon>Bacteria</taxon>
        <taxon>Pseudomonadati</taxon>
        <taxon>Pseudomonadota</taxon>
        <taxon>Betaproteobacteria</taxon>
        <taxon>Burkholderiales</taxon>
        <taxon>Burkholderiaceae</taxon>
        <taxon>Paraburkholderia</taxon>
    </lineage>
</organism>
<dbReference type="InterPro" id="IPR027450">
    <property type="entry name" value="AlkB-like"/>
</dbReference>
<dbReference type="EMBL" id="QLTK01000024">
    <property type="protein sequence ID" value="RAS22364.1"/>
    <property type="molecule type" value="Genomic_DNA"/>
</dbReference>
<evidence type="ECO:0000259" key="1">
    <source>
        <dbReference type="PROSITE" id="PS51471"/>
    </source>
</evidence>
<protein>
    <submittedName>
        <fullName evidence="2">Alkylated DNA repair dioxygenase AlkB</fullName>
    </submittedName>
</protein>
<evidence type="ECO:0000313" key="3">
    <source>
        <dbReference type="Proteomes" id="UP000248918"/>
    </source>
</evidence>
<comment type="caution">
    <text evidence="2">The sequence shown here is derived from an EMBL/GenBank/DDBJ whole genome shotgun (WGS) entry which is preliminary data.</text>
</comment>
<dbReference type="SUPFAM" id="SSF51197">
    <property type="entry name" value="Clavaminate synthase-like"/>
    <property type="match status" value="1"/>
</dbReference>
<dbReference type="PANTHER" id="PTHR31212:SF4">
    <property type="entry name" value="ALPHA-KETOGLUTARATE-DEPENDENT DIOXYGENASE ALKB HOMOLOG 3"/>
    <property type="match status" value="1"/>
</dbReference>
<name>A0A329BTC6_9BURK</name>
<keyword evidence="2" id="KW-0560">Oxidoreductase</keyword>
<dbReference type="Gene3D" id="2.60.120.590">
    <property type="entry name" value="Alpha-ketoglutarate-dependent dioxygenase AlkB-like"/>
    <property type="match status" value="1"/>
</dbReference>
<sequence length="258" mass="28573">MFSGLWTYFRPQNSYVHVVDLPQQASHRQEPTRISNAPEYCIKTQYNRRQQTPARLRALATVVGMMSAQQALFAAEPVALVHDREGGIRYLPDSIPPAIAQRWFDEAQRNVGWLSQQRMMYEREVAVPRLLTTFARESAGLPAPLGEAFEAVRALVGAPFNRVGLNLYRDGGDSVAPHSDKTDKLIPGQPIAIVSLGASRRMSIRSKTGPGRTIHVELEPGSCLVMSYASQFTHEHGIPKLAEAVGPHISLAFRCFAP</sequence>
<dbReference type="InterPro" id="IPR005123">
    <property type="entry name" value="Oxoglu/Fe-dep_dioxygenase_dom"/>
</dbReference>
<keyword evidence="2" id="KW-0223">Dioxygenase</keyword>
<dbReference type="GO" id="GO:0051213">
    <property type="term" value="F:dioxygenase activity"/>
    <property type="evidence" value="ECO:0007669"/>
    <property type="project" value="UniProtKB-KW"/>
</dbReference>
<dbReference type="Pfam" id="PF13532">
    <property type="entry name" value="2OG-FeII_Oxy_2"/>
    <property type="match status" value="1"/>
</dbReference>